<evidence type="ECO:0000256" key="6">
    <source>
        <dbReference type="ARBA" id="ARBA00048493"/>
    </source>
</evidence>
<dbReference type="EMBL" id="VDEP01000103">
    <property type="protein sequence ID" value="KAA1131584.1"/>
    <property type="molecule type" value="Genomic_DNA"/>
</dbReference>
<dbReference type="InterPro" id="IPR029044">
    <property type="entry name" value="Nucleotide-diphossugar_trans"/>
</dbReference>
<dbReference type="AlphaFoldDB" id="A0A5B0S4C5"/>
<sequence length="179" mass="20297">MMGCVGTNDPQLFQRTLHHRNRQCLFHVLLPYQHYSFVSLSSLSPLYSQNSHIFIYQHLYAALRSLTSCLAGRSVLEDLKHRGAEYIHACCVDNCLVKVADLIFLGYCIGKKTPCGVKVVLKSQPNESVGVLALKNKQWLVVEYSEMPESAATIRAENEELKFKSANIANHFYSLKFLE</sequence>
<dbReference type="PANTHER" id="PTHR11952:SF2">
    <property type="entry name" value="LD24639P"/>
    <property type="match status" value="1"/>
</dbReference>
<accession>A0A5B0S4C5</accession>
<proteinExistence type="inferred from homology"/>
<evidence type="ECO:0000256" key="5">
    <source>
        <dbReference type="ARBA" id="ARBA00022695"/>
    </source>
</evidence>
<organism evidence="7 8">
    <name type="scientific">Puccinia graminis f. sp. tritici</name>
    <dbReference type="NCBI Taxonomy" id="56615"/>
    <lineage>
        <taxon>Eukaryota</taxon>
        <taxon>Fungi</taxon>
        <taxon>Dikarya</taxon>
        <taxon>Basidiomycota</taxon>
        <taxon>Pucciniomycotina</taxon>
        <taxon>Pucciniomycetes</taxon>
        <taxon>Pucciniales</taxon>
        <taxon>Pucciniaceae</taxon>
        <taxon>Puccinia</taxon>
    </lineage>
</organism>
<evidence type="ECO:0000313" key="8">
    <source>
        <dbReference type="Proteomes" id="UP000325313"/>
    </source>
</evidence>
<evidence type="ECO:0000256" key="4">
    <source>
        <dbReference type="ARBA" id="ARBA00022679"/>
    </source>
</evidence>
<comment type="catalytic activity">
    <reaction evidence="6">
        <text>N-acetyl-alpha-D-glucosamine 1-phosphate + UTP + H(+) = UDP-N-acetyl-alpha-D-glucosamine + diphosphate</text>
        <dbReference type="Rhea" id="RHEA:13509"/>
        <dbReference type="ChEBI" id="CHEBI:15378"/>
        <dbReference type="ChEBI" id="CHEBI:33019"/>
        <dbReference type="ChEBI" id="CHEBI:46398"/>
        <dbReference type="ChEBI" id="CHEBI:57705"/>
        <dbReference type="ChEBI" id="CHEBI:57776"/>
        <dbReference type="EC" id="2.7.7.23"/>
    </reaction>
</comment>
<dbReference type="InterPro" id="IPR002618">
    <property type="entry name" value="UDPGP_fam"/>
</dbReference>
<evidence type="ECO:0000256" key="2">
    <source>
        <dbReference type="ARBA" id="ARBA00010401"/>
    </source>
</evidence>
<dbReference type="SUPFAM" id="SSF53448">
    <property type="entry name" value="Nucleotide-diphospho-sugar transferases"/>
    <property type="match status" value="1"/>
</dbReference>
<dbReference type="PANTHER" id="PTHR11952">
    <property type="entry name" value="UDP- GLUCOSE PYROPHOSPHORYLASE"/>
    <property type="match status" value="1"/>
</dbReference>
<name>A0A5B0S4C5_PUCGR</name>
<keyword evidence="4" id="KW-0808">Transferase</keyword>
<evidence type="ECO:0000256" key="3">
    <source>
        <dbReference type="ARBA" id="ARBA00012457"/>
    </source>
</evidence>
<comment type="similarity">
    <text evidence="2">Belongs to the UDPGP type 1 family.</text>
</comment>
<keyword evidence="5" id="KW-0548">Nucleotidyltransferase</keyword>
<reference evidence="7 8" key="1">
    <citation type="submission" date="2019-05" db="EMBL/GenBank/DDBJ databases">
        <title>Emergence of the Ug99 lineage of the wheat stem rust pathogen through somatic hybridization.</title>
        <authorList>
            <person name="Li F."/>
            <person name="Upadhyaya N.M."/>
            <person name="Sperschneider J."/>
            <person name="Matny O."/>
            <person name="Nguyen-Phuc H."/>
            <person name="Mago R."/>
            <person name="Raley C."/>
            <person name="Miller M.E."/>
            <person name="Silverstein K.A.T."/>
            <person name="Henningsen E."/>
            <person name="Hirsch C.D."/>
            <person name="Visser B."/>
            <person name="Pretorius Z.A."/>
            <person name="Steffenson B.J."/>
            <person name="Schwessinger B."/>
            <person name="Dodds P.N."/>
            <person name="Figueroa M."/>
        </authorList>
    </citation>
    <scope>NUCLEOTIDE SEQUENCE [LARGE SCALE GENOMIC DNA]</scope>
    <source>
        <strain evidence="7 8">Ug99</strain>
    </source>
</reference>
<evidence type="ECO:0000256" key="1">
    <source>
        <dbReference type="ARBA" id="ARBA00005208"/>
    </source>
</evidence>
<evidence type="ECO:0000313" key="7">
    <source>
        <dbReference type="EMBL" id="KAA1131584.1"/>
    </source>
</evidence>
<comment type="caution">
    <text evidence="7">The sequence shown here is derived from an EMBL/GenBank/DDBJ whole genome shotgun (WGS) entry which is preliminary data.</text>
</comment>
<dbReference type="GO" id="GO:0003977">
    <property type="term" value="F:UDP-N-acetylglucosamine diphosphorylase activity"/>
    <property type="evidence" value="ECO:0007669"/>
    <property type="project" value="UniProtKB-EC"/>
</dbReference>
<gene>
    <name evidence="7" type="primary">UAP1_2</name>
    <name evidence="7" type="ORF">PGTUg99_032163</name>
</gene>
<dbReference type="Proteomes" id="UP000325313">
    <property type="component" value="Unassembled WGS sequence"/>
</dbReference>
<dbReference type="Pfam" id="PF01704">
    <property type="entry name" value="UDPGP"/>
    <property type="match status" value="1"/>
</dbReference>
<dbReference type="EC" id="2.7.7.23" evidence="3"/>
<protein>
    <recommendedName>
        <fullName evidence="3">UDP-N-acetylglucosamine diphosphorylase</fullName>
        <ecNumber evidence="3">2.7.7.23</ecNumber>
    </recommendedName>
</protein>
<dbReference type="GO" id="GO:0006048">
    <property type="term" value="P:UDP-N-acetylglucosamine biosynthetic process"/>
    <property type="evidence" value="ECO:0007669"/>
    <property type="project" value="TreeGrafter"/>
</dbReference>
<dbReference type="Gene3D" id="3.90.550.10">
    <property type="entry name" value="Spore Coat Polysaccharide Biosynthesis Protein SpsA, Chain A"/>
    <property type="match status" value="1"/>
</dbReference>
<comment type="pathway">
    <text evidence="1">Nucleotide-sugar biosynthesis; UDP-N-acetyl-alpha-D-glucosamine biosynthesis; UDP-N-acetyl-alpha-D-glucosamine from N-acetyl-alpha-D-glucosamine 1-phosphate: step 1/1.</text>
</comment>
<dbReference type="InterPro" id="IPR039741">
    <property type="entry name" value="UDP-sugar_pyrophosphorylase"/>
</dbReference>